<dbReference type="PANTHER" id="PTHR43527">
    <property type="entry name" value="4-DIPHOSPHOCYTIDYL-2-C-METHYL-D-ERYTHRITOL KINASE, CHLOROPLASTIC"/>
    <property type="match status" value="1"/>
</dbReference>
<sequence length="286" mass="30982">MSEWSSWSAPAKINLFLHVLGRREDGYHELQTAFQLLDHCDVVHLRRRDDTKIIRCKDIPGVAAEDDLTVRAARALQAAAGTCLGADIWLEKRLPAGGGLGGGSSDAATALLALDYIWGLGFGRDRLAQIGLGLGADVPVFVRGYSAWAQGVGEILEPLPERIAESQWYLVVDPGVAISTAQVFCDPRLTRDTLPIKIRDLLAGDARNDCESVVRAHWPEVESALEWLSSHGRARMSGTGACCFVPFGEEAEAREALDSMPSKWGGFVSRGIAKSAIEFELAQARA</sequence>
<dbReference type="EC" id="2.7.1.148" evidence="2 10"/>
<dbReference type="PANTHER" id="PTHR43527:SF2">
    <property type="entry name" value="4-DIPHOSPHOCYTIDYL-2-C-METHYL-D-ERYTHRITOL KINASE, CHLOROPLASTIC"/>
    <property type="match status" value="1"/>
</dbReference>
<dbReference type="GO" id="GO:0005524">
    <property type="term" value="F:ATP binding"/>
    <property type="evidence" value="ECO:0007669"/>
    <property type="project" value="UniProtKB-UniRule"/>
</dbReference>
<organism evidence="13 14">
    <name type="scientific">Halorhodospira halochloris</name>
    <name type="common">Ectothiorhodospira halochloris</name>
    <dbReference type="NCBI Taxonomy" id="1052"/>
    <lineage>
        <taxon>Bacteria</taxon>
        <taxon>Pseudomonadati</taxon>
        <taxon>Pseudomonadota</taxon>
        <taxon>Gammaproteobacteria</taxon>
        <taxon>Chromatiales</taxon>
        <taxon>Ectothiorhodospiraceae</taxon>
        <taxon>Halorhodospira</taxon>
    </lineage>
</organism>
<dbReference type="GO" id="GO:0050515">
    <property type="term" value="F:4-(cytidine 5'-diphospho)-2-C-methyl-D-erythritol kinase activity"/>
    <property type="evidence" value="ECO:0007669"/>
    <property type="project" value="UniProtKB-UniRule"/>
</dbReference>
<keyword evidence="8 10" id="KW-0414">Isoprene biosynthesis</keyword>
<keyword evidence="6 10" id="KW-0418">Kinase</keyword>
<evidence type="ECO:0000313" key="13">
    <source>
        <dbReference type="EMBL" id="BAU56476.1"/>
    </source>
</evidence>
<dbReference type="InterPro" id="IPR013750">
    <property type="entry name" value="GHMP_kinase_C_dom"/>
</dbReference>
<dbReference type="OrthoDB" id="9809438at2"/>
<dbReference type="InterPro" id="IPR014721">
    <property type="entry name" value="Ribsml_uS5_D2-typ_fold_subgr"/>
</dbReference>
<evidence type="ECO:0000256" key="8">
    <source>
        <dbReference type="ARBA" id="ARBA00023229"/>
    </source>
</evidence>
<evidence type="ECO:0000256" key="1">
    <source>
        <dbReference type="ARBA" id="ARBA00009684"/>
    </source>
</evidence>
<dbReference type="RefSeq" id="WP_096406378.1">
    <property type="nucleotide sequence ID" value="NZ_AP017372.2"/>
</dbReference>
<evidence type="ECO:0000256" key="10">
    <source>
        <dbReference type="HAMAP-Rule" id="MF_00061"/>
    </source>
</evidence>
<dbReference type="InterPro" id="IPR006204">
    <property type="entry name" value="GHMP_kinase_N_dom"/>
</dbReference>
<dbReference type="Pfam" id="PF00288">
    <property type="entry name" value="GHMP_kinases_N"/>
    <property type="match status" value="1"/>
</dbReference>
<dbReference type="InterPro" id="IPR004424">
    <property type="entry name" value="IspE"/>
</dbReference>
<dbReference type="AlphaFoldDB" id="A0A0X8X6L8"/>
<evidence type="ECO:0000259" key="11">
    <source>
        <dbReference type="Pfam" id="PF00288"/>
    </source>
</evidence>
<gene>
    <name evidence="10 13" type="primary">ispE</name>
    <name evidence="13" type="ORF">HH1059_24050</name>
</gene>
<dbReference type="KEGG" id="hhk:HH1059_24050"/>
<dbReference type="Gene3D" id="3.30.230.10">
    <property type="match status" value="1"/>
</dbReference>
<dbReference type="SUPFAM" id="SSF54211">
    <property type="entry name" value="Ribosomal protein S5 domain 2-like"/>
    <property type="match status" value="1"/>
</dbReference>
<evidence type="ECO:0000256" key="2">
    <source>
        <dbReference type="ARBA" id="ARBA00012052"/>
    </source>
</evidence>
<dbReference type="Gene3D" id="3.30.70.890">
    <property type="entry name" value="GHMP kinase, C-terminal domain"/>
    <property type="match status" value="1"/>
</dbReference>
<evidence type="ECO:0000256" key="3">
    <source>
        <dbReference type="ARBA" id="ARBA00017473"/>
    </source>
</evidence>
<dbReference type="GO" id="GO:0019288">
    <property type="term" value="P:isopentenyl diphosphate biosynthetic process, methylerythritol 4-phosphate pathway"/>
    <property type="evidence" value="ECO:0007669"/>
    <property type="project" value="UniProtKB-UniRule"/>
</dbReference>
<keyword evidence="7 10" id="KW-0067">ATP-binding</keyword>
<evidence type="ECO:0000256" key="7">
    <source>
        <dbReference type="ARBA" id="ARBA00022840"/>
    </source>
</evidence>
<dbReference type="InterPro" id="IPR020568">
    <property type="entry name" value="Ribosomal_Su5_D2-typ_SF"/>
</dbReference>
<dbReference type="Pfam" id="PF08544">
    <property type="entry name" value="GHMP_kinases_C"/>
    <property type="match status" value="1"/>
</dbReference>
<evidence type="ECO:0000256" key="6">
    <source>
        <dbReference type="ARBA" id="ARBA00022777"/>
    </source>
</evidence>
<dbReference type="Proteomes" id="UP000218890">
    <property type="component" value="Chromosome"/>
</dbReference>
<evidence type="ECO:0000256" key="9">
    <source>
        <dbReference type="ARBA" id="ARBA00032554"/>
    </source>
</evidence>
<comment type="pathway">
    <text evidence="10">Isoprenoid biosynthesis; isopentenyl diphosphate biosynthesis via DXP pathway; isopentenyl diphosphate from 1-deoxy-D-xylulose 5-phosphate: step 3/6.</text>
</comment>
<keyword evidence="14" id="KW-1185">Reference proteome</keyword>
<dbReference type="HAMAP" id="MF_00061">
    <property type="entry name" value="IspE"/>
    <property type="match status" value="1"/>
</dbReference>
<feature type="domain" description="GHMP kinase N-terminal" evidence="11">
    <location>
        <begin position="68"/>
        <end position="144"/>
    </location>
</feature>
<reference evidence="13" key="1">
    <citation type="submission" date="2016-02" db="EMBL/GenBank/DDBJ databases">
        <title>Halorhodospira halochloris DSM-1059 complete genome, version 2.</title>
        <authorList>
            <person name="Tsukatani Y."/>
        </authorList>
    </citation>
    <scope>NUCLEOTIDE SEQUENCE</scope>
    <source>
        <strain evidence="13">DSM 1059</strain>
    </source>
</reference>
<name>A0A0X8X6L8_HALHR</name>
<evidence type="ECO:0000313" key="14">
    <source>
        <dbReference type="Proteomes" id="UP000218890"/>
    </source>
</evidence>
<dbReference type="UniPathway" id="UPA00056">
    <property type="reaction ID" value="UER00094"/>
</dbReference>
<dbReference type="GO" id="GO:0016114">
    <property type="term" value="P:terpenoid biosynthetic process"/>
    <property type="evidence" value="ECO:0007669"/>
    <property type="project" value="UniProtKB-UniRule"/>
</dbReference>
<comment type="catalytic activity">
    <reaction evidence="10">
        <text>4-CDP-2-C-methyl-D-erythritol + ATP = 4-CDP-2-C-methyl-D-erythritol 2-phosphate + ADP + H(+)</text>
        <dbReference type="Rhea" id="RHEA:18437"/>
        <dbReference type="ChEBI" id="CHEBI:15378"/>
        <dbReference type="ChEBI" id="CHEBI:30616"/>
        <dbReference type="ChEBI" id="CHEBI:57823"/>
        <dbReference type="ChEBI" id="CHEBI:57919"/>
        <dbReference type="ChEBI" id="CHEBI:456216"/>
        <dbReference type="EC" id="2.7.1.148"/>
    </reaction>
</comment>
<accession>A0A0X8X6L8</accession>
<dbReference type="NCBIfam" id="TIGR00154">
    <property type="entry name" value="ispE"/>
    <property type="match status" value="1"/>
</dbReference>
<evidence type="ECO:0000256" key="4">
    <source>
        <dbReference type="ARBA" id="ARBA00022679"/>
    </source>
</evidence>
<comment type="function">
    <text evidence="10">Catalyzes the phosphorylation of the position 2 hydroxy group of 4-diphosphocytidyl-2C-methyl-D-erythritol.</text>
</comment>
<evidence type="ECO:0000259" key="12">
    <source>
        <dbReference type="Pfam" id="PF08544"/>
    </source>
</evidence>
<dbReference type="PIRSF" id="PIRSF010376">
    <property type="entry name" value="IspE"/>
    <property type="match status" value="1"/>
</dbReference>
<feature type="domain" description="GHMP kinase C-terminal" evidence="12">
    <location>
        <begin position="199"/>
        <end position="264"/>
    </location>
</feature>
<feature type="active site" evidence="10">
    <location>
        <position position="137"/>
    </location>
</feature>
<protein>
    <recommendedName>
        <fullName evidence="3 10">4-diphosphocytidyl-2-C-methyl-D-erythritol kinase</fullName>
        <shortName evidence="10">CMK</shortName>
        <ecNumber evidence="2 10">2.7.1.148</ecNumber>
    </recommendedName>
    <alternativeName>
        <fullName evidence="9 10">4-(cytidine-5'-diphospho)-2-C-methyl-D-erythritol kinase</fullName>
    </alternativeName>
</protein>
<dbReference type="EMBL" id="AP017372">
    <property type="protein sequence ID" value="BAU56476.1"/>
    <property type="molecule type" value="Genomic_DNA"/>
</dbReference>
<comment type="similarity">
    <text evidence="1 10">Belongs to the GHMP kinase family. IspE subfamily.</text>
</comment>
<feature type="active site" evidence="10">
    <location>
        <position position="12"/>
    </location>
</feature>
<keyword evidence="4 10" id="KW-0808">Transferase</keyword>
<proteinExistence type="inferred from homology"/>
<dbReference type="SUPFAM" id="SSF55060">
    <property type="entry name" value="GHMP Kinase, C-terminal domain"/>
    <property type="match status" value="1"/>
</dbReference>
<keyword evidence="5 10" id="KW-0547">Nucleotide-binding</keyword>
<feature type="binding site" evidence="10">
    <location>
        <begin position="95"/>
        <end position="105"/>
    </location>
    <ligand>
        <name>ATP</name>
        <dbReference type="ChEBI" id="CHEBI:30616"/>
    </ligand>
</feature>
<evidence type="ECO:0000256" key="5">
    <source>
        <dbReference type="ARBA" id="ARBA00022741"/>
    </source>
</evidence>
<dbReference type="InterPro" id="IPR036554">
    <property type="entry name" value="GHMP_kinase_C_sf"/>
</dbReference>